<evidence type="ECO:0000313" key="3">
    <source>
        <dbReference type="Proteomes" id="UP000199321"/>
    </source>
</evidence>
<keyword evidence="1" id="KW-0812">Transmembrane</keyword>
<name>A0A1G7F304_9FLAO</name>
<dbReference type="AlphaFoldDB" id="A0A1G7F304"/>
<evidence type="ECO:0000313" key="2">
    <source>
        <dbReference type="EMBL" id="SDE70126.1"/>
    </source>
</evidence>
<gene>
    <name evidence="2" type="ORF">SAMN05421855_102291</name>
</gene>
<keyword evidence="1" id="KW-0472">Membrane</keyword>
<organism evidence="2 3">
    <name type="scientific">Ulvibacter litoralis</name>
    <dbReference type="NCBI Taxonomy" id="227084"/>
    <lineage>
        <taxon>Bacteria</taxon>
        <taxon>Pseudomonadati</taxon>
        <taxon>Bacteroidota</taxon>
        <taxon>Flavobacteriia</taxon>
        <taxon>Flavobacteriales</taxon>
        <taxon>Flavobacteriaceae</taxon>
        <taxon>Ulvibacter</taxon>
    </lineage>
</organism>
<reference evidence="2 3" key="1">
    <citation type="submission" date="2016-10" db="EMBL/GenBank/DDBJ databases">
        <authorList>
            <person name="de Groot N.N."/>
        </authorList>
    </citation>
    <scope>NUCLEOTIDE SEQUENCE [LARGE SCALE GENOMIC DNA]</scope>
    <source>
        <strain evidence="2 3">DSM 16195</strain>
    </source>
</reference>
<accession>A0A1G7F304</accession>
<dbReference type="EMBL" id="FNBA01000002">
    <property type="protein sequence ID" value="SDE70126.1"/>
    <property type="molecule type" value="Genomic_DNA"/>
</dbReference>
<sequence length="99" mass="11582">MKYKSTGTRAGHKLFVRKRETPFDKNQSFNSTFGTFEDHKEMKTYEYAAFQKKVFKEKALQKRKKKLLILITSIIVLLIILAAPSIFKFILSSDYLNVN</sequence>
<dbReference type="Proteomes" id="UP000199321">
    <property type="component" value="Unassembled WGS sequence"/>
</dbReference>
<dbReference type="RefSeq" id="WP_093142614.1">
    <property type="nucleotide sequence ID" value="NZ_BMWO01000002.1"/>
</dbReference>
<evidence type="ECO:0000256" key="1">
    <source>
        <dbReference type="SAM" id="Phobius"/>
    </source>
</evidence>
<keyword evidence="3" id="KW-1185">Reference proteome</keyword>
<keyword evidence="1" id="KW-1133">Transmembrane helix</keyword>
<protein>
    <submittedName>
        <fullName evidence="2">Uncharacterized protein</fullName>
    </submittedName>
</protein>
<dbReference type="STRING" id="227084.SAMN05421855_102291"/>
<feature type="transmembrane region" description="Helical" evidence="1">
    <location>
        <begin position="67"/>
        <end position="91"/>
    </location>
</feature>
<dbReference type="OrthoDB" id="1454200at2"/>
<proteinExistence type="predicted"/>